<proteinExistence type="predicted"/>
<accession>A0A811KTA4</accession>
<sequence>MVIVLQHQHCTLKIRVQCWKTLALAEVLWTRSYVTSEFKVFGQPNGFFVGVNPPTQLNIRFSKLISLIVSASSFETIRNHVYAKHNPTDLLPLYTTENNDVGVLSANKSEGNLSYLLGYCSPKLGYFGATVPLFGEFNGPLTINTDGGRDNNCNNIQKPLCYGWAKSSRYHVADLLKTNETLETLTYSKLTKNLIPLMPPNPDNVKTCAQLGNVLNQVDVNMSISNLCDSLTPLYSLRNKKWWFRTFTVQPDPVIHNVFQNKTQNIVGYCAKVKGDCYANAALYIVNQNEKTERFEISKNPNGKLLCYVW</sequence>
<keyword evidence="2" id="KW-1185">Reference proteome</keyword>
<name>A0A811KTA4_9BILA</name>
<dbReference type="AlphaFoldDB" id="A0A811KTA4"/>
<dbReference type="EMBL" id="CAJFCW020000004">
    <property type="protein sequence ID" value="CAG9109221.1"/>
    <property type="molecule type" value="Genomic_DNA"/>
</dbReference>
<reference evidence="1" key="1">
    <citation type="submission" date="2020-09" db="EMBL/GenBank/DDBJ databases">
        <authorList>
            <person name="Kikuchi T."/>
        </authorList>
    </citation>
    <scope>NUCLEOTIDE SEQUENCE</scope>
    <source>
        <strain evidence="1">SH1</strain>
    </source>
</reference>
<dbReference type="Proteomes" id="UP000783686">
    <property type="component" value="Unassembled WGS sequence"/>
</dbReference>
<gene>
    <name evidence="1" type="ORF">BOKJ2_LOCUS7299</name>
</gene>
<evidence type="ECO:0000313" key="2">
    <source>
        <dbReference type="Proteomes" id="UP000614601"/>
    </source>
</evidence>
<organism evidence="1 2">
    <name type="scientific">Bursaphelenchus okinawaensis</name>
    <dbReference type="NCBI Taxonomy" id="465554"/>
    <lineage>
        <taxon>Eukaryota</taxon>
        <taxon>Metazoa</taxon>
        <taxon>Ecdysozoa</taxon>
        <taxon>Nematoda</taxon>
        <taxon>Chromadorea</taxon>
        <taxon>Rhabditida</taxon>
        <taxon>Tylenchina</taxon>
        <taxon>Tylenchomorpha</taxon>
        <taxon>Aphelenchoidea</taxon>
        <taxon>Aphelenchoididae</taxon>
        <taxon>Bursaphelenchus</taxon>
    </lineage>
</organism>
<protein>
    <submittedName>
        <fullName evidence="1">Uncharacterized protein</fullName>
    </submittedName>
</protein>
<comment type="caution">
    <text evidence="1">The sequence shown here is derived from an EMBL/GenBank/DDBJ whole genome shotgun (WGS) entry which is preliminary data.</text>
</comment>
<dbReference type="EMBL" id="CAJFDH010000004">
    <property type="protein sequence ID" value="CAD5218089.1"/>
    <property type="molecule type" value="Genomic_DNA"/>
</dbReference>
<dbReference type="Proteomes" id="UP000614601">
    <property type="component" value="Unassembled WGS sequence"/>
</dbReference>
<evidence type="ECO:0000313" key="1">
    <source>
        <dbReference type="EMBL" id="CAD5218089.1"/>
    </source>
</evidence>
<dbReference type="OrthoDB" id="10461565at2759"/>